<dbReference type="Gene3D" id="3.10.10.10">
    <property type="entry name" value="HIV Type 1 Reverse Transcriptase, subunit A, domain 1"/>
    <property type="match status" value="1"/>
</dbReference>
<protein>
    <recommendedName>
        <fullName evidence="1">Reverse transcriptase domain-containing protein</fullName>
    </recommendedName>
</protein>
<evidence type="ECO:0000313" key="2">
    <source>
        <dbReference type="EMBL" id="KAA6395572.1"/>
    </source>
</evidence>
<dbReference type="OrthoDB" id="9906564at2759"/>
<dbReference type="PROSITE" id="PS50878">
    <property type="entry name" value="RT_POL"/>
    <property type="match status" value="1"/>
</dbReference>
<dbReference type="Proteomes" id="UP000324800">
    <property type="component" value="Unassembled WGS sequence"/>
</dbReference>
<reference evidence="2 3" key="1">
    <citation type="submission" date="2019-03" db="EMBL/GenBank/DDBJ databases">
        <title>Single cell metagenomics reveals metabolic interactions within the superorganism composed of flagellate Streblomastix strix and complex community of Bacteroidetes bacteria on its surface.</title>
        <authorList>
            <person name="Treitli S.C."/>
            <person name="Kolisko M."/>
            <person name="Husnik F."/>
            <person name="Keeling P."/>
            <person name="Hampl V."/>
        </authorList>
    </citation>
    <scope>NUCLEOTIDE SEQUENCE [LARGE SCALE GENOMIC DNA]</scope>
    <source>
        <strain evidence="2">ST1C</strain>
    </source>
</reference>
<dbReference type="PANTHER" id="PTHR33050">
    <property type="entry name" value="REVERSE TRANSCRIPTASE DOMAIN-CONTAINING PROTEIN"/>
    <property type="match status" value="1"/>
</dbReference>
<dbReference type="PANTHER" id="PTHR33050:SF7">
    <property type="entry name" value="RIBONUCLEASE H"/>
    <property type="match status" value="1"/>
</dbReference>
<gene>
    <name evidence="2" type="ORF">EZS28_008897</name>
</gene>
<name>A0A5J4WLY1_9EUKA</name>
<dbReference type="SUPFAM" id="SSF56672">
    <property type="entry name" value="DNA/RNA polymerases"/>
    <property type="match status" value="1"/>
</dbReference>
<dbReference type="Gene3D" id="3.30.70.270">
    <property type="match status" value="1"/>
</dbReference>
<evidence type="ECO:0000313" key="3">
    <source>
        <dbReference type="Proteomes" id="UP000324800"/>
    </source>
</evidence>
<proteinExistence type="predicted"/>
<dbReference type="InterPro" id="IPR000477">
    <property type="entry name" value="RT_dom"/>
</dbReference>
<evidence type="ECO:0000259" key="1">
    <source>
        <dbReference type="PROSITE" id="PS50878"/>
    </source>
</evidence>
<feature type="domain" description="Reverse transcriptase" evidence="1">
    <location>
        <begin position="346"/>
        <end position="529"/>
    </location>
</feature>
<dbReference type="AlphaFoldDB" id="A0A5J4WLY1"/>
<dbReference type="InterPro" id="IPR052055">
    <property type="entry name" value="Hepadnavirus_pol/RT"/>
</dbReference>
<dbReference type="InterPro" id="IPR043502">
    <property type="entry name" value="DNA/RNA_pol_sf"/>
</dbReference>
<dbReference type="InterPro" id="IPR043128">
    <property type="entry name" value="Rev_trsase/Diguanyl_cyclase"/>
</dbReference>
<organism evidence="2 3">
    <name type="scientific">Streblomastix strix</name>
    <dbReference type="NCBI Taxonomy" id="222440"/>
    <lineage>
        <taxon>Eukaryota</taxon>
        <taxon>Metamonada</taxon>
        <taxon>Preaxostyla</taxon>
        <taxon>Oxymonadida</taxon>
        <taxon>Streblomastigidae</taxon>
        <taxon>Streblomastix</taxon>
    </lineage>
</organism>
<dbReference type="EMBL" id="SNRW01001648">
    <property type="protein sequence ID" value="KAA6395572.1"/>
    <property type="molecule type" value="Genomic_DNA"/>
</dbReference>
<sequence length="669" mass="77853">MVSSMLNKLQNHSEVDEAMRLRMKILNRLSSEEQQRVKRGFGPQMQLFFYESQTQRKIAQQKSNTIQIDTVWDFGQGMSEHQDEFQEDFINESQNLEIRPLGKTYKKHNLRKLLRSVGQSSWTIVQLDELSGIAREGPRPVTHKAEIEITHQQKAEDSLSNINRQTQSVTTPYRNQNQNSKLNVDFMRMITSPFSVPKGIQLQQIAGEAVQVVGTRHINIQTAPLTQLQENHIHERKVEKKGGRTPVGSKATSTNTSFVANQNQSEDQQRWQPGVSLRTVPTYGNLEQNKGRDSYTGNLFQDANGGNITTSTKQGNWGKNNSLSRDVETKVEIVYTEKLEEELRENIIEEEYHELAKWFNPTFIIPKYHQKWRKILDASALNKEIQTIHFNINRTDQVRDQIGKGNWATSLDLKSAFHHLIAYPQHGPYQAFEAMGKVYQYRAMPLGTQHSSIFFVQALAMVLTKIMRESNIRILNYIDDLLLLFQNNERLREQIQTIMTISEAFGWIIAWKKCESQLNQQINFLRWAYDLKKMYLKIAYQRKQELHFHFRRFISLIERQVPIKVKYLASIRSKLIFLRVQVREASLYLKLMDSAKSCALNNNKWKENEILPQEILQGHYWWQGVIAKNQRMMLEVRISEVVMVSDTSPKSWGVTLELQTGDTLVQHGE</sequence>
<accession>A0A5J4WLY1</accession>
<comment type="caution">
    <text evidence="2">The sequence shown here is derived from an EMBL/GenBank/DDBJ whole genome shotgun (WGS) entry which is preliminary data.</text>
</comment>
<dbReference type="Pfam" id="PF00078">
    <property type="entry name" value="RVT_1"/>
    <property type="match status" value="1"/>
</dbReference>